<dbReference type="GO" id="GO:0005975">
    <property type="term" value="P:carbohydrate metabolic process"/>
    <property type="evidence" value="ECO:0007669"/>
    <property type="project" value="InterPro"/>
</dbReference>
<reference evidence="2 3" key="1">
    <citation type="journal article" date="2018" name="J. Microbiol.">
        <title>Baekduia soli gen. nov., sp. nov., a novel bacterium isolated from the soil of Baekdu Mountain and proposal of a novel family name, Baekduiaceae fam. nov.</title>
        <authorList>
            <person name="An D.S."/>
            <person name="Siddiqi M.Z."/>
            <person name="Kim K.H."/>
            <person name="Yu H.S."/>
            <person name="Im W.T."/>
        </authorList>
    </citation>
    <scope>NUCLEOTIDE SEQUENCE [LARGE SCALE GENOMIC DNA]</scope>
    <source>
        <strain evidence="2 3">BR7-21</strain>
    </source>
</reference>
<dbReference type="InterPro" id="IPR050248">
    <property type="entry name" value="Polysacc_deacetylase_ArnD"/>
</dbReference>
<sequence>MAASCQDGGMGLRTPLAAAAAGATVAWCGPALAPLVPPLAAALGLPRRVAPAGAVALTFDDGPHPRGTPAVLEVLREHRAVATFFLVGEQVRRTGGLRDELLAAGHAVAIHGDRHRTLLRLPPRAVVDDLARAADTIGPAALPVHRAPYGIYSPVAVRAVRARGWEPLLWSRWGHDWRARATAAGVAAEVTRDLGDGDVLLLHDADDYSAAGSWRTTAAALPHVLEAIAAAGLRTAPVSAAGLR</sequence>
<gene>
    <name evidence="2" type="ORF">FSW04_21305</name>
</gene>
<dbReference type="SUPFAM" id="SSF88713">
    <property type="entry name" value="Glycoside hydrolase/deacetylase"/>
    <property type="match status" value="1"/>
</dbReference>
<proteinExistence type="predicted"/>
<protein>
    <submittedName>
        <fullName evidence="2">Polysaccharide deacetylase family protein</fullName>
    </submittedName>
</protein>
<feature type="domain" description="NodB homology" evidence="1">
    <location>
        <begin position="53"/>
        <end position="236"/>
    </location>
</feature>
<dbReference type="PANTHER" id="PTHR10587">
    <property type="entry name" value="GLYCOSYL TRANSFERASE-RELATED"/>
    <property type="match status" value="1"/>
</dbReference>
<dbReference type="GO" id="GO:0016810">
    <property type="term" value="F:hydrolase activity, acting on carbon-nitrogen (but not peptide) bonds"/>
    <property type="evidence" value="ECO:0007669"/>
    <property type="project" value="InterPro"/>
</dbReference>
<dbReference type="Proteomes" id="UP000321805">
    <property type="component" value="Chromosome"/>
</dbReference>
<dbReference type="KEGG" id="bsol:FSW04_21305"/>
<evidence type="ECO:0000259" key="1">
    <source>
        <dbReference type="PROSITE" id="PS51677"/>
    </source>
</evidence>
<dbReference type="PANTHER" id="PTHR10587:SF137">
    <property type="entry name" value="4-DEOXY-4-FORMAMIDO-L-ARABINOSE-PHOSPHOUNDECAPRENOL DEFORMYLASE ARND-RELATED"/>
    <property type="match status" value="1"/>
</dbReference>
<evidence type="ECO:0000313" key="3">
    <source>
        <dbReference type="Proteomes" id="UP000321805"/>
    </source>
</evidence>
<dbReference type="AlphaFoldDB" id="A0A5B8UB30"/>
<dbReference type="InterPro" id="IPR002509">
    <property type="entry name" value="NODB_dom"/>
</dbReference>
<name>A0A5B8UB30_9ACTN</name>
<dbReference type="InterPro" id="IPR011330">
    <property type="entry name" value="Glyco_hydro/deAcase_b/a-brl"/>
</dbReference>
<keyword evidence="3" id="KW-1185">Reference proteome</keyword>
<organism evidence="2 3">
    <name type="scientific">Baekduia soli</name>
    <dbReference type="NCBI Taxonomy" id="496014"/>
    <lineage>
        <taxon>Bacteria</taxon>
        <taxon>Bacillati</taxon>
        <taxon>Actinomycetota</taxon>
        <taxon>Thermoleophilia</taxon>
        <taxon>Solirubrobacterales</taxon>
        <taxon>Baekduiaceae</taxon>
        <taxon>Baekduia</taxon>
    </lineage>
</organism>
<dbReference type="Pfam" id="PF01522">
    <property type="entry name" value="Polysacc_deac_1"/>
    <property type="match status" value="1"/>
</dbReference>
<dbReference type="EMBL" id="CP042430">
    <property type="protein sequence ID" value="QEC49852.1"/>
    <property type="molecule type" value="Genomic_DNA"/>
</dbReference>
<evidence type="ECO:0000313" key="2">
    <source>
        <dbReference type="EMBL" id="QEC49852.1"/>
    </source>
</evidence>
<dbReference type="OrthoDB" id="9763050at2"/>
<dbReference type="Gene3D" id="3.20.20.370">
    <property type="entry name" value="Glycoside hydrolase/deacetylase"/>
    <property type="match status" value="1"/>
</dbReference>
<accession>A0A5B8UB30</accession>
<dbReference type="PROSITE" id="PS51677">
    <property type="entry name" value="NODB"/>
    <property type="match status" value="1"/>
</dbReference>